<dbReference type="GO" id="GO:0005576">
    <property type="term" value="C:extracellular region"/>
    <property type="evidence" value="ECO:0007669"/>
    <property type="project" value="UniProtKB-SubCell"/>
</dbReference>
<dbReference type="InterPro" id="IPR000834">
    <property type="entry name" value="Peptidase_M14"/>
</dbReference>
<evidence type="ECO:0000259" key="17">
    <source>
        <dbReference type="PROSITE" id="PS52035"/>
    </source>
</evidence>
<evidence type="ECO:0000256" key="6">
    <source>
        <dbReference type="ARBA" id="ARBA00022645"/>
    </source>
</evidence>
<dbReference type="InterPro" id="IPR057246">
    <property type="entry name" value="CARBOXYPEPT_ZN_1"/>
</dbReference>
<dbReference type="OrthoDB" id="3626597at2759"/>
<keyword evidence="8" id="KW-0479">Metal-binding</keyword>
<evidence type="ECO:0000256" key="16">
    <source>
        <dbReference type="SAM" id="SignalP"/>
    </source>
</evidence>
<evidence type="ECO:0000256" key="5">
    <source>
        <dbReference type="ARBA" id="ARBA00022525"/>
    </source>
</evidence>
<keyword evidence="13" id="KW-1015">Disulfide bond</keyword>
<dbReference type="PROSITE" id="PS52035">
    <property type="entry name" value="PEPTIDASE_M14"/>
    <property type="match status" value="1"/>
</dbReference>
<feature type="chain" id="PRO_5040889742" description="Carboxypeptidase M14A" evidence="16">
    <location>
        <begin position="27"/>
        <end position="424"/>
    </location>
</feature>
<comment type="function">
    <text evidence="2">Extracellular metalloprotease that contributes to pathogenicity.</text>
</comment>
<keyword evidence="19" id="KW-1185">Reference proteome</keyword>
<sequence>MLCSKLSMVRIKHYAFLLASLDLSSAAKVSYDGFQVIRLPTGDNTETVNTVISSLNLSTWKYTQVFADVLVPPEQLDIFHEEVADLNVTIIDHDVGASIALETSSDLSTSSDTRSPPPLNESWFADYHAFAEHLDWMTDLQKKFQNNTEVIHLRVSNETTPIAGLHVFSGEPGTKPAVVLHGTVHAREWITTMVVEYVAYALLAQSSSDAHIRRLLKRYEFYLFPIVNPDGFIYSQTKDRMWRKTRQVNRRSKCIGVDMNRNWPYKWKTPHGSGTSPCDETYRGSRPGNSPEIKLLLKNLQDINEEHGIKLYIDFHSYSQVFLSPYGYTCDDLPDNHQQLQDLMKGAVSKIKEPFGTNFTYGPICSTMYQASGCSVDYVHETFPGVASMTVELRGDGFVVPAKEILPSGEEMFEGIKYILEHLK</sequence>
<evidence type="ECO:0000256" key="4">
    <source>
        <dbReference type="ARBA" id="ARBA00005988"/>
    </source>
</evidence>
<evidence type="ECO:0000256" key="14">
    <source>
        <dbReference type="ARBA" id="ARBA00081330"/>
    </source>
</evidence>
<dbReference type="EMBL" id="JAPEVB010000003">
    <property type="protein sequence ID" value="KAJ4391785.1"/>
    <property type="molecule type" value="Genomic_DNA"/>
</dbReference>
<dbReference type="PROSITE" id="PS00132">
    <property type="entry name" value="CARBOXYPEPT_ZN_1"/>
    <property type="match status" value="1"/>
</dbReference>
<evidence type="ECO:0000256" key="7">
    <source>
        <dbReference type="ARBA" id="ARBA00022670"/>
    </source>
</evidence>
<keyword evidence="12" id="KW-0482">Metalloprotease</keyword>
<accession>A0A9W8YUJ7</accession>
<reference evidence="18" key="1">
    <citation type="submission" date="2022-10" db="EMBL/GenBank/DDBJ databases">
        <title>Tapping the CABI collections for fungal endophytes: first genome assemblies for Collariella, Neodidymelliopsis, Ascochyta clinopodiicola, Didymella pomorum, Didymosphaeria variabile, Neocosmospora piperis and Neocucurbitaria cava.</title>
        <authorList>
            <person name="Hill R."/>
        </authorList>
    </citation>
    <scope>NUCLEOTIDE SEQUENCE</scope>
    <source>
        <strain evidence="18">IMI 355082</strain>
    </source>
</reference>
<dbReference type="Gene3D" id="3.40.630.10">
    <property type="entry name" value="Zn peptidases"/>
    <property type="match status" value="1"/>
</dbReference>
<keyword evidence="6" id="KW-0121">Carboxypeptidase</keyword>
<feature type="active site" description="Proton donor/acceptor" evidence="15">
    <location>
        <position position="392"/>
    </location>
</feature>
<protein>
    <recommendedName>
        <fullName evidence="14">Carboxypeptidase M14A</fullName>
    </recommendedName>
</protein>
<evidence type="ECO:0000256" key="12">
    <source>
        <dbReference type="ARBA" id="ARBA00023049"/>
    </source>
</evidence>
<evidence type="ECO:0000256" key="11">
    <source>
        <dbReference type="ARBA" id="ARBA00023026"/>
    </source>
</evidence>
<dbReference type="Pfam" id="PF00246">
    <property type="entry name" value="Peptidase_M14"/>
    <property type="match status" value="1"/>
</dbReference>
<evidence type="ECO:0000256" key="8">
    <source>
        <dbReference type="ARBA" id="ARBA00022723"/>
    </source>
</evidence>
<keyword evidence="10" id="KW-0862">Zinc</keyword>
<keyword evidence="7" id="KW-0645">Protease</keyword>
<organism evidence="18 19">
    <name type="scientific">Gnomoniopsis smithogilvyi</name>
    <dbReference type="NCBI Taxonomy" id="1191159"/>
    <lineage>
        <taxon>Eukaryota</taxon>
        <taxon>Fungi</taxon>
        <taxon>Dikarya</taxon>
        <taxon>Ascomycota</taxon>
        <taxon>Pezizomycotina</taxon>
        <taxon>Sordariomycetes</taxon>
        <taxon>Sordariomycetidae</taxon>
        <taxon>Diaporthales</taxon>
        <taxon>Gnomoniaceae</taxon>
        <taxon>Gnomoniopsis</taxon>
    </lineage>
</organism>
<name>A0A9W8YUJ7_9PEZI</name>
<keyword evidence="5" id="KW-0964">Secreted</keyword>
<evidence type="ECO:0000256" key="10">
    <source>
        <dbReference type="ARBA" id="ARBA00022833"/>
    </source>
</evidence>
<evidence type="ECO:0000313" key="18">
    <source>
        <dbReference type="EMBL" id="KAJ4391785.1"/>
    </source>
</evidence>
<dbReference type="GO" id="GO:0008270">
    <property type="term" value="F:zinc ion binding"/>
    <property type="evidence" value="ECO:0007669"/>
    <property type="project" value="InterPro"/>
</dbReference>
<evidence type="ECO:0000256" key="1">
    <source>
        <dbReference type="ARBA" id="ARBA00001947"/>
    </source>
</evidence>
<dbReference type="GO" id="GO:0004181">
    <property type="term" value="F:metallocarboxypeptidase activity"/>
    <property type="evidence" value="ECO:0007669"/>
    <property type="project" value="InterPro"/>
</dbReference>
<evidence type="ECO:0000313" key="19">
    <source>
        <dbReference type="Proteomes" id="UP001140453"/>
    </source>
</evidence>
<comment type="subcellular location">
    <subcellularLocation>
        <location evidence="3">Secreted</location>
    </subcellularLocation>
</comment>
<evidence type="ECO:0000256" key="9">
    <source>
        <dbReference type="ARBA" id="ARBA00022801"/>
    </source>
</evidence>
<feature type="domain" description="Peptidase M14" evidence="17">
    <location>
        <begin position="126"/>
        <end position="423"/>
    </location>
</feature>
<dbReference type="Proteomes" id="UP001140453">
    <property type="component" value="Unassembled WGS sequence"/>
</dbReference>
<dbReference type="SUPFAM" id="SSF53187">
    <property type="entry name" value="Zn-dependent exopeptidases"/>
    <property type="match status" value="1"/>
</dbReference>
<dbReference type="AlphaFoldDB" id="A0A9W8YUJ7"/>
<dbReference type="PRINTS" id="PR00765">
    <property type="entry name" value="CRBOXYPTASEA"/>
</dbReference>
<comment type="cofactor">
    <cofactor evidence="1">
        <name>Zn(2+)</name>
        <dbReference type="ChEBI" id="CHEBI:29105"/>
    </cofactor>
</comment>
<dbReference type="PANTHER" id="PTHR11705">
    <property type="entry name" value="PROTEASE FAMILY M14 CARBOXYPEPTIDASE A,B"/>
    <property type="match status" value="1"/>
</dbReference>
<keyword evidence="11" id="KW-0843">Virulence</keyword>
<evidence type="ECO:0000256" key="2">
    <source>
        <dbReference type="ARBA" id="ARBA00003091"/>
    </source>
</evidence>
<dbReference type="FunFam" id="3.40.630.10:FF:000040">
    <property type="entry name" value="zinc carboxypeptidase"/>
    <property type="match status" value="1"/>
</dbReference>
<keyword evidence="9" id="KW-0378">Hydrolase</keyword>
<evidence type="ECO:0000256" key="15">
    <source>
        <dbReference type="PROSITE-ProRule" id="PRU01379"/>
    </source>
</evidence>
<comment type="caution">
    <text evidence="18">The sequence shown here is derived from an EMBL/GenBank/DDBJ whole genome shotgun (WGS) entry which is preliminary data.</text>
</comment>
<dbReference type="SUPFAM" id="SSF54897">
    <property type="entry name" value="Protease propeptides/inhibitors"/>
    <property type="match status" value="1"/>
</dbReference>
<gene>
    <name evidence="18" type="ORF">N0V93_005405</name>
</gene>
<feature type="signal peptide" evidence="16">
    <location>
        <begin position="1"/>
        <end position="26"/>
    </location>
</feature>
<proteinExistence type="inferred from homology"/>
<dbReference type="SMART" id="SM00631">
    <property type="entry name" value="Zn_pept"/>
    <property type="match status" value="1"/>
</dbReference>
<keyword evidence="16" id="KW-0732">Signal</keyword>
<comment type="similarity">
    <text evidence="4 15">Belongs to the peptidase M14 family.</text>
</comment>
<dbReference type="GO" id="GO:0006508">
    <property type="term" value="P:proteolysis"/>
    <property type="evidence" value="ECO:0007669"/>
    <property type="project" value="UniProtKB-KW"/>
</dbReference>
<evidence type="ECO:0000256" key="13">
    <source>
        <dbReference type="ARBA" id="ARBA00023157"/>
    </source>
</evidence>
<evidence type="ECO:0000256" key="3">
    <source>
        <dbReference type="ARBA" id="ARBA00004613"/>
    </source>
</evidence>
<dbReference type="CDD" id="cd03860">
    <property type="entry name" value="M14_CP_A-B_like"/>
    <property type="match status" value="1"/>
</dbReference>
<dbReference type="PANTHER" id="PTHR11705:SF143">
    <property type="entry name" value="SLL0236 PROTEIN"/>
    <property type="match status" value="1"/>
</dbReference>